<protein>
    <submittedName>
        <fullName evidence="2">Uncharacterized protein</fullName>
    </submittedName>
</protein>
<name>A0A6N2KZY4_SALVM</name>
<feature type="compositionally biased region" description="Basic residues" evidence="1">
    <location>
        <begin position="46"/>
        <end position="56"/>
    </location>
</feature>
<feature type="compositionally biased region" description="Basic residues" evidence="1">
    <location>
        <begin position="105"/>
        <end position="116"/>
    </location>
</feature>
<feature type="region of interest" description="Disordered" evidence="1">
    <location>
        <begin position="1"/>
        <end position="63"/>
    </location>
</feature>
<reference evidence="2" key="1">
    <citation type="submission" date="2019-03" db="EMBL/GenBank/DDBJ databases">
        <authorList>
            <person name="Mank J."/>
            <person name="Almeida P."/>
        </authorList>
    </citation>
    <scope>NUCLEOTIDE SEQUENCE</scope>
    <source>
        <strain evidence="2">78183</strain>
    </source>
</reference>
<dbReference type="AlphaFoldDB" id="A0A6N2KZY4"/>
<dbReference type="PANTHER" id="PTHR36709:SF1">
    <property type="entry name" value="OS02G0604100 PROTEIN"/>
    <property type="match status" value="1"/>
</dbReference>
<proteinExistence type="predicted"/>
<feature type="compositionally biased region" description="Polar residues" evidence="1">
    <location>
        <begin position="32"/>
        <end position="44"/>
    </location>
</feature>
<evidence type="ECO:0000256" key="1">
    <source>
        <dbReference type="SAM" id="MobiDB-lite"/>
    </source>
</evidence>
<dbReference type="PANTHER" id="PTHR36709">
    <property type="entry name" value="OS02G0604100 PROTEIN"/>
    <property type="match status" value="1"/>
</dbReference>
<gene>
    <name evidence="2" type="ORF">SVIM_LOCUS158374</name>
</gene>
<organism evidence="2">
    <name type="scientific">Salix viminalis</name>
    <name type="common">Common osier</name>
    <name type="synonym">Basket willow</name>
    <dbReference type="NCBI Taxonomy" id="40686"/>
    <lineage>
        <taxon>Eukaryota</taxon>
        <taxon>Viridiplantae</taxon>
        <taxon>Streptophyta</taxon>
        <taxon>Embryophyta</taxon>
        <taxon>Tracheophyta</taxon>
        <taxon>Spermatophyta</taxon>
        <taxon>Magnoliopsida</taxon>
        <taxon>eudicotyledons</taxon>
        <taxon>Gunneridae</taxon>
        <taxon>Pentapetalae</taxon>
        <taxon>rosids</taxon>
        <taxon>fabids</taxon>
        <taxon>Malpighiales</taxon>
        <taxon>Salicaceae</taxon>
        <taxon>Saliceae</taxon>
        <taxon>Salix</taxon>
    </lineage>
</organism>
<feature type="compositionally biased region" description="Basic and acidic residues" evidence="1">
    <location>
        <begin position="9"/>
        <end position="31"/>
    </location>
</feature>
<dbReference type="EMBL" id="CAADRP010000957">
    <property type="protein sequence ID" value="VFU33828.1"/>
    <property type="molecule type" value="Genomic_DNA"/>
</dbReference>
<evidence type="ECO:0000313" key="2">
    <source>
        <dbReference type="EMBL" id="VFU33828.1"/>
    </source>
</evidence>
<feature type="region of interest" description="Disordered" evidence="1">
    <location>
        <begin position="105"/>
        <end position="129"/>
    </location>
</feature>
<accession>A0A6N2KZY4</accession>
<sequence>MELIRKARGKEGSDGEVQRSAEDKKSTDSSEQKSNTWRPNSAHSVSGKRKRKLLKISRREQKEAVEKGLVTMQDVEMAFAQGEGTSKDVKRTPAKFKKGLKLKQLKRKGKKNKTKPKQAAGILVDAMAE</sequence>